<dbReference type="Pfam" id="PF25574">
    <property type="entry name" value="TPR_IMB1"/>
    <property type="match status" value="2"/>
</dbReference>
<organism evidence="7 8">
    <name type="scientific">Morella rubra</name>
    <name type="common">Chinese bayberry</name>
    <dbReference type="NCBI Taxonomy" id="262757"/>
    <lineage>
        <taxon>Eukaryota</taxon>
        <taxon>Viridiplantae</taxon>
        <taxon>Streptophyta</taxon>
        <taxon>Embryophyta</taxon>
        <taxon>Tracheophyta</taxon>
        <taxon>Spermatophyta</taxon>
        <taxon>Magnoliopsida</taxon>
        <taxon>eudicotyledons</taxon>
        <taxon>Gunneridae</taxon>
        <taxon>Pentapetalae</taxon>
        <taxon>rosids</taxon>
        <taxon>fabids</taxon>
        <taxon>Fagales</taxon>
        <taxon>Myricaceae</taxon>
        <taxon>Morella</taxon>
    </lineage>
</organism>
<sequence length="255" mass="29287">MGPWKTRERVHWRGLTWPVGLVILLFVKTREIQLAIWFVSSFCTRSIRNLILHILFVIPNSGLSNLNNLQIGDETQRFQLHHNAAVLQQASHVFDIKLSEHLERKGQEILAMFLEVFACRSSTVHEEAMLAIGSLTYAYGPEFEKYMGEFYPYLEMELQNFEEYQVCSITAGDLGVVGDICRAWTGRFVQPHIFSCFGDIALAIGEHFERYVLYAIQAMPQVAEVCAHINADDEELMEYGNQLRRIFEANSGFKT</sequence>
<evidence type="ECO:0000256" key="1">
    <source>
        <dbReference type="ARBA" id="ARBA00004496"/>
    </source>
</evidence>
<gene>
    <name evidence="7" type="ORF">CJ030_MR5G021754</name>
</gene>
<comment type="subcellular location">
    <subcellularLocation>
        <location evidence="1">Cytoplasm</location>
    </subcellularLocation>
</comment>
<feature type="domain" description="Importin subunit beta-1/Transportin-1-like TPR repeats" evidence="6">
    <location>
        <begin position="97"/>
        <end position="185"/>
    </location>
</feature>
<dbReference type="InterPro" id="IPR058584">
    <property type="entry name" value="IMB1_TNPO1-like_TPR"/>
</dbReference>
<evidence type="ECO:0000259" key="6">
    <source>
        <dbReference type="Pfam" id="PF25574"/>
    </source>
</evidence>
<dbReference type="PANTHER" id="PTHR10527">
    <property type="entry name" value="IMPORTIN BETA"/>
    <property type="match status" value="1"/>
</dbReference>
<name>A0A6A1VMP5_9ROSI</name>
<evidence type="ECO:0000313" key="8">
    <source>
        <dbReference type="Proteomes" id="UP000516437"/>
    </source>
</evidence>
<evidence type="ECO:0000313" key="7">
    <source>
        <dbReference type="EMBL" id="KAB1213176.1"/>
    </source>
</evidence>
<dbReference type="InterPro" id="IPR040122">
    <property type="entry name" value="Importin_beta"/>
</dbReference>
<dbReference type="GO" id="GO:0006606">
    <property type="term" value="P:protein import into nucleus"/>
    <property type="evidence" value="ECO:0007669"/>
    <property type="project" value="InterPro"/>
</dbReference>
<dbReference type="Gene3D" id="1.25.10.10">
    <property type="entry name" value="Leucine-rich Repeat Variant"/>
    <property type="match status" value="1"/>
</dbReference>
<proteinExistence type="predicted"/>
<dbReference type="InterPro" id="IPR016024">
    <property type="entry name" value="ARM-type_fold"/>
</dbReference>
<dbReference type="SUPFAM" id="SSF48371">
    <property type="entry name" value="ARM repeat"/>
    <property type="match status" value="1"/>
</dbReference>
<reference evidence="7 8" key="1">
    <citation type="journal article" date="2019" name="Plant Biotechnol. J.">
        <title>The red bayberry genome and genetic basis of sex determination.</title>
        <authorList>
            <person name="Jia H.M."/>
            <person name="Jia H.J."/>
            <person name="Cai Q.L."/>
            <person name="Wang Y."/>
            <person name="Zhao H.B."/>
            <person name="Yang W.F."/>
            <person name="Wang G.Y."/>
            <person name="Li Y.H."/>
            <person name="Zhan D.L."/>
            <person name="Shen Y.T."/>
            <person name="Niu Q.F."/>
            <person name="Chang L."/>
            <person name="Qiu J."/>
            <person name="Zhao L."/>
            <person name="Xie H.B."/>
            <person name="Fu W.Y."/>
            <person name="Jin J."/>
            <person name="Li X.W."/>
            <person name="Jiao Y."/>
            <person name="Zhou C.C."/>
            <person name="Tu T."/>
            <person name="Chai C.Y."/>
            <person name="Gao J.L."/>
            <person name="Fan L.J."/>
            <person name="van de Weg E."/>
            <person name="Wang J.Y."/>
            <person name="Gao Z.S."/>
        </authorList>
    </citation>
    <scope>NUCLEOTIDE SEQUENCE [LARGE SCALE GENOMIC DNA]</scope>
    <source>
        <tissue evidence="7">Leaves</tissue>
    </source>
</reference>
<dbReference type="OrthoDB" id="1732654at2759"/>
<keyword evidence="2" id="KW-0813">Transport</keyword>
<dbReference type="Proteomes" id="UP000516437">
    <property type="component" value="Chromosome 5"/>
</dbReference>
<dbReference type="InterPro" id="IPR011989">
    <property type="entry name" value="ARM-like"/>
</dbReference>
<evidence type="ECO:0000256" key="2">
    <source>
        <dbReference type="ARBA" id="ARBA00022448"/>
    </source>
</evidence>
<evidence type="ECO:0000256" key="5">
    <source>
        <dbReference type="ARBA" id="ARBA00022927"/>
    </source>
</evidence>
<accession>A0A6A1VMP5</accession>
<dbReference type="GO" id="GO:0005737">
    <property type="term" value="C:cytoplasm"/>
    <property type="evidence" value="ECO:0007669"/>
    <property type="project" value="UniProtKB-SubCell"/>
</dbReference>
<evidence type="ECO:0000256" key="3">
    <source>
        <dbReference type="ARBA" id="ARBA00022490"/>
    </source>
</evidence>
<keyword evidence="8" id="KW-1185">Reference proteome</keyword>
<comment type="caution">
    <text evidence="7">The sequence shown here is derived from an EMBL/GenBank/DDBJ whole genome shotgun (WGS) entry which is preliminary data.</text>
</comment>
<dbReference type="AlphaFoldDB" id="A0A6A1VMP5"/>
<keyword evidence="3" id="KW-0963">Cytoplasm</keyword>
<keyword evidence="5" id="KW-0653">Protein transport</keyword>
<evidence type="ECO:0000256" key="4">
    <source>
        <dbReference type="ARBA" id="ARBA00022737"/>
    </source>
</evidence>
<feature type="domain" description="Importin subunit beta-1/Transportin-1-like TPR repeats" evidence="6">
    <location>
        <begin position="187"/>
        <end position="252"/>
    </location>
</feature>
<protein>
    <submittedName>
        <fullName evidence="7">Importin subunit beta-1</fullName>
    </submittedName>
</protein>
<keyword evidence="4" id="KW-0677">Repeat</keyword>
<dbReference type="EMBL" id="RXIC02000023">
    <property type="protein sequence ID" value="KAB1213176.1"/>
    <property type="molecule type" value="Genomic_DNA"/>
</dbReference>